<organism evidence="1 2">
    <name type="scientific">Candidatus Kaiserbacteria bacterium RIFCSPHIGHO2_01_FULL_54_36b</name>
    <dbReference type="NCBI Taxonomy" id="1798483"/>
    <lineage>
        <taxon>Bacteria</taxon>
        <taxon>Candidatus Kaiseribacteriota</taxon>
    </lineage>
</organism>
<dbReference type="AlphaFoldDB" id="A0A1F6CMN6"/>
<dbReference type="SUPFAM" id="SSF47729">
    <property type="entry name" value="IHF-like DNA-binding proteins"/>
    <property type="match status" value="1"/>
</dbReference>
<dbReference type="EMBL" id="MFKW01000052">
    <property type="protein sequence ID" value="OGG50395.1"/>
    <property type="molecule type" value="Genomic_DNA"/>
</dbReference>
<name>A0A1F6CMN6_9BACT</name>
<gene>
    <name evidence="1" type="ORF">A2704_05665</name>
</gene>
<dbReference type="GO" id="GO:0003677">
    <property type="term" value="F:DNA binding"/>
    <property type="evidence" value="ECO:0007669"/>
    <property type="project" value="InterPro"/>
</dbReference>
<dbReference type="InterPro" id="IPR010992">
    <property type="entry name" value="IHF-like_DNA-bd_dom_sf"/>
</dbReference>
<protein>
    <submittedName>
        <fullName evidence="1">Uncharacterized protein</fullName>
    </submittedName>
</protein>
<proteinExistence type="predicted"/>
<evidence type="ECO:0000313" key="2">
    <source>
        <dbReference type="Proteomes" id="UP000176445"/>
    </source>
</evidence>
<dbReference type="Proteomes" id="UP000176445">
    <property type="component" value="Unassembled WGS sequence"/>
</dbReference>
<comment type="caution">
    <text evidence="1">The sequence shown here is derived from an EMBL/GenBank/DDBJ whole genome shotgun (WGS) entry which is preliminary data.</text>
</comment>
<accession>A0A1F6CMN6</accession>
<evidence type="ECO:0000313" key="1">
    <source>
        <dbReference type="EMBL" id="OGG50395.1"/>
    </source>
</evidence>
<reference evidence="1 2" key="1">
    <citation type="journal article" date="2016" name="Nat. Commun.">
        <title>Thousands of microbial genomes shed light on interconnected biogeochemical processes in an aquifer system.</title>
        <authorList>
            <person name="Anantharaman K."/>
            <person name="Brown C.T."/>
            <person name="Hug L.A."/>
            <person name="Sharon I."/>
            <person name="Castelle C.J."/>
            <person name="Probst A.J."/>
            <person name="Thomas B.C."/>
            <person name="Singh A."/>
            <person name="Wilkins M.J."/>
            <person name="Karaoz U."/>
            <person name="Brodie E.L."/>
            <person name="Williams K.H."/>
            <person name="Hubbard S.S."/>
            <person name="Banfield J.F."/>
        </authorList>
    </citation>
    <scope>NUCLEOTIDE SEQUENCE [LARGE SCALE GENOMIC DNA]</scope>
</reference>
<sequence length="110" mass="12874">MPYTPPIARRKNKALLNEKRFFALLSEQCNFMDQDAVSLFYASVVKVVSRELRTNKIARLPYLGDLALVTQAPRLGWSGKNRVYMGPRDVLKFYPQEKMRRYFNARQNVT</sequence>